<dbReference type="GeneID" id="87832203"/>
<dbReference type="RefSeq" id="XP_062652816.1">
    <property type="nucleotide sequence ID" value="XM_062795435.1"/>
</dbReference>
<dbReference type="SUPFAM" id="SSF51569">
    <property type="entry name" value="Aldolase"/>
    <property type="match status" value="1"/>
</dbReference>
<protein>
    <submittedName>
        <fullName evidence="2">Aldolase</fullName>
    </submittedName>
</protein>
<feature type="compositionally biased region" description="Low complexity" evidence="1">
    <location>
        <begin position="361"/>
        <end position="370"/>
    </location>
</feature>
<proteinExistence type="predicted"/>
<sequence length="470" mass="51282">MPAFFTPADTIDIPATQRHTARLLAAGVTGLVVHGSNGEAVHLSRRERRTIIEAVADTVRHETDSLHTPVPVVAGCSAQSVRETVELCREARESGATHALVLPPGYYRGLMDSEGVVGYFEQVAERSPLPLLVYNFPAAANGVDLDSDVLLRLAGNPRIVGVKLTCGNTGKLARLVEGAPRVRGGKGEFFVGGGSADFILQGLIVGAHGTISGFANLAPRACVRIGELFGEGRVDEARELQHEVAKGDWLAIRYGFLGVKAAMPIFHGSAEASCAVPRLPFKRLQEDGEAAREIREGMAGVLEIEKRLAEGAAGESNEILETGKEPGISEFTIPWPTVETVETMTLVKTLLPNDRLESLPISMSSPASSSQGAGKRKRNNTASALDMDPTHLTQIVVEAAAQRRKYVERQQRMLEKYLQDMIRWLMFRADSNRLCRFFELSALGVRLAARRERSERIPTFYHNRNVFTCC</sequence>
<evidence type="ECO:0000256" key="1">
    <source>
        <dbReference type="SAM" id="MobiDB-lite"/>
    </source>
</evidence>
<accession>A0AAN6U9N7</accession>
<dbReference type="InterPro" id="IPR013785">
    <property type="entry name" value="Aldolase_TIM"/>
</dbReference>
<feature type="region of interest" description="Disordered" evidence="1">
    <location>
        <begin position="361"/>
        <end position="385"/>
    </location>
</feature>
<dbReference type="Pfam" id="PF00701">
    <property type="entry name" value="DHDPS"/>
    <property type="match status" value="1"/>
</dbReference>
<name>A0AAN6U9N7_9PEZI</name>
<dbReference type="CDD" id="cd00408">
    <property type="entry name" value="DHDPS-like"/>
    <property type="match status" value="1"/>
</dbReference>
<dbReference type="PANTHER" id="PTHR12128">
    <property type="entry name" value="DIHYDRODIPICOLINATE SYNTHASE"/>
    <property type="match status" value="1"/>
</dbReference>
<dbReference type="GO" id="GO:0008840">
    <property type="term" value="F:4-hydroxy-tetrahydrodipicolinate synthase activity"/>
    <property type="evidence" value="ECO:0007669"/>
    <property type="project" value="TreeGrafter"/>
</dbReference>
<dbReference type="InterPro" id="IPR002220">
    <property type="entry name" value="DapA-like"/>
</dbReference>
<dbReference type="Proteomes" id="UP001302602">
    <property type="component" value="Unassembled WGS sequence"/>
</dbReference>
<organism evidence="2 3">
    <name type="scientific">Parathielavia appendiculata</name>
    <dbReference type="NCBI Taxonomy" id="2587402"/>
    <lineage>
        <taxon>Eukaryota</taxon>
        <taxon>Fungi</taxon>
        <taxon>Dikarya</taxon>
        <taxon>Ascomycota</taxon>
        <taxon>Pezizomycotina</taxon>
        <taxon>Sordariomycetes</taxon>
        <taxon>Sordariomycetidae</taxon>
        <taxon>Sordariales</taxon>
        <taxon>Chaetomiaceae</taxon>
        <taxon>Parathielavia</taxon>
    </lineage>
</organism>
<dbReference type="EMBL" id="MU853223">
    <property type="protein sequence ID" value="KAK4129045.1"/>
    <property type="molecule type" value="Genomic_DNA"/>
</dbReference>
<dbReference type="PRINTS" id="PR00146">
    <property type="entry name" value="DHPICSNTHASE"/>
</dbReference>
<dbReference type="SMART" id="SM01130">
    <property type="entry name" value="DHDPS"/>
    <property type="match status" value="1"/>
</dbReference>
<evidence type="ECO:0000313" key="3">
    <source>
        <dbReference type="Proteomes" id="UP001302602"/>
    </source>
</evidence>
<dbReference type="AlphaFoldDB" id="A0AAN6U9N7"/>
<reference evidence="2" key="1">
    <citation type="journal article" date="2023" name="Mol. Phylogenet. Evol.">
        <title>Genome-scale phylogeny and comparative genomics of the fungal order Sordariales.</title>
        <authorList>
            <person name="Hensen N."/>
            <person name="Bonometti L."/>
            <person name="Westerberg I."/>
            <person name="Brannstrom I.O."/>
            <person name="Guillou S."/>
            <person name="Cros-Aarteil S."/>
            <person name="Calhoun S."/>
            <person name="Haridas S."/>
            <person name="Kuo A."/>
            <person name="Mondo S."/>
            <person name="Pangilinan J."/>
            <person name="Riley R."/>
            <person name="LaButti K."/>
            <person name="Andreopoulos B."/>
            <person name="Lipzen A."/>
            <person name="Chen C."/>
            <person name="Yan M."/>
            <person name="Daum C."/>
            <person name="Ng V."/>
            <person name="Clum A."/>
            <person name="Steindorff A."/>
            <person name="Ohm R.A."/>
            <person name="Martin F."/>
            <person name="Silar P."/>
            <person name="Natvig D.O."/>
            <person name="Lalanne C."/>
            <person name="Gautier V."/>
            <person name="Ament-Velasquez S.L."/>
            <person name="Kruys A."/>
            <person name="Hutchinson M.I."/>
            <person name="Powell A.J."/>
            <person name="Barry K."/>
            <person name="Miller A.N."/>
            <person name="Grigoriev I.V."/>
            <person name="Debuchy R."/>
            <person name="Gladieux P."/>
            <person name="Hiltunen Thoren M."/>
            <person name="Johannesson H."/>
        </authorList>
    </citation>
    <scope>NUCLEOTIDE SEQUENCE</scope>
    <source>
        <strain evidence="2">CBS 731.68</strain>
    </source>
</reference>
<reference evidence="2" key="2">
    <citation type="submission" date="2023-05" db="EMBL/GenBank/DDBJ databases">
        <authorList>
            <consortium name="Lawrence Berkeley National Laboratory"/>
            <person name="Steindorff A."/>
            <person name="Hensen N."/>
            <person name="Bonometti L."/>
            <person name="Westerberg I."/>
            <person name="Brannstrom I.O."/>
            <person name="Guillou S."/>
            <person name="Cros-Aarteil S."/>
            <person name="Calhoun S."/>
            <person name="Haridas S."/>
            <person name="Kuo A."/>
            <person name="Mondo S."/>
            <person name="Pangilinan J."/>
            <person name="Riley R."/>
            <person name="Labutti K."/>
            <person name="Andreopoulos B."/>
            <person name="Lipzen A."/>
            <person name="Chen C."/>
            <person name="Yanf M."/>
            <person name="Daum C."/>
            <person name="Ng V."/>
            <person name="Clum A."/>
            <person name="Ohm R."/>
            <person name="Martin F."/>
            <person name="Silar P."/>
            <person name="Natvig D."/>
            <person name="Lalanne C."/>
            <person name="Gautier V."/>
            <person name="Ament-Velasquez S.L."/>
            <person name="Kruys A."/>
            <person name="Hutchinson M.I."/>
            <person name="Powell A.J."/>
            <person name="Barry K."/>
            <person name="Miller A.N."/>
            <person name="Grigoriev I.V."/>
            <person name="Debuchy R."/>
            <person name="Gladieux P."/>
            <person name="Thoren M.H."/>
            <person name="Johannesson H."/>
        </authorList>
    </citation>
    <scope>NUCLEOTIDE SEQUENCE</scope>
    <source>
        <strain evidence="2">CBS 731.68</strain>
    </source>
</reference>
<gene>
    <name evidence="2" type="ORF">N657DRAFT_668141</name>
</gene>
<dbReference type="Gene3D" id="3.20.20.70">
    <property type="entry name" value="Aldolase class I"/>
    <property type="match status" value="1"/>
</dbReference>
<dbReference type="PANTHER" id="PTHR12128:SF52">
    <property type="entry name" value="4-HYDROXY-2-OXOGLUTARATE ALDOLASE, MITOCHONDRIAL-RELATED"/>
    <property type="match status" value="1"/>
</dbReference>
<keyword evidence="3" id="KW-1185">Reference proteome</keyword>
<evidence type="ECO:0000313" key="2">
    <source>
        <dbReference type="EMBL" id="KAK4129045.1"/>
    </source>
</evidence>
<comment type="caution">
    <text evidence="2">The sequence shown here is derived from an EMBL/GenBank/DDBJ whole genome shotgun (WGS) entry which is preliminary data.</text>
</comment>